<evidence type="ECO:0000256" key="8">
    <source>
        <dbReference type="ARBA" id="ARBA00022840"/>
    </source>
</evidence>
<dbReference type="InterPro" id="IPR043129">
    <property type="entry name" value="ATPase_NBD"/>
</dbReference>
<keyword evidence="6 13" id="KW-0418">Kinase</keyword>
<proteinExistence type="inferred from homology"/>
<evidence type="ECO:0000256" key="6">
    <source>
        <dbReference type="ARBA" id="ARBA00022777"/>
    </source>
</evidence>
<dbReference type="PANTHER" id="PTHR42742">
    <property type="entry name" value="TRANSCRIPTIONAL REPRESSOR MPRA"/>
    <property type="match status" value="1"/>
</dbReference>
<dbReference type="EMBL" id="NHNI01000002">
    <property type="protein sequence ID" value="OZY84303.1"/>
    <property type="molecule type" value="Genomic_DNA"/>
</dbReference>
<gene>
    <name evidence="13" type="ORF">CBP51_13895</name>
</gene>
<dbReference type="AlphaFoldDB" id="A0A266Q355"/>
<keyword evidence="3" id="KW-0808">Transferase</keyword>
<accession>A0A266Q355</accession>
<dbReference type="GO" id="GO:0005524">
    <property type="term" value="F:ATP binding"/>
    <property type="evidence" value="ECO:0007669"/>
    <property type="project" value="UniProtKB-KW"/>
</dbReference>
<dbReference type="PROSITE" id="PS01125">
    <property type="entry name" value="ROK"/>
    <property type="match status" value="1"/>
</dbReference>
<dbReference type="InterPro" id="IPR000600">
    <property type="entry name" value="ROK"/>
</dbReference>
<evidence type="ECO:0000256" key="2">
    <source>
        <dbReference type="ARBA" id="ARBA00006479"/>
    </source>
</evidence>
<evidence type="ECO:0000256" key="7">
    <source>
        <dbReference type="ARBA" id="ARBA00022833"/>
    </source>
</evidence>
<keyword evidence="10" id="KW-0119">Carbohydrate metabolism</keyword>
<dbReference type="SUPFAM" id="SSF53067">
    <property type="entry name" value="Actin-like ATPase domain"/>
    <property type="match status" value="1"/>
</dbReference>
<dbReference type="GO" id="GO:0046872">
    <property type="term" value="F:metal ion binding"/>
    <property type="evidence" value="ECO:0007669"/>
    <property type="project" value="UniProtKB-KW"/>
</dbReference>
<evidence type="ECO:0000256" key="12">
    <source>
        <dbReference type="ARBA" id="ARBA00048451"/>
    </source>
</evidence>
<evidence type="ECO:0000256" key="1">
    <source>
        <dbReference type="ARBA" id="ARBA00001946"/>
    </source>
</evidence>
<dbReference type="FunFam" id="3.30.420.40:FF:000153">
    <property type="entry name" value="Putative fructokinase"/>
    <property type="match status" value="1"/>
</dbReference>
<keyword evidence="9" id="KW-0460">Magnesium</keyword>
<dbReference type="PANTHER" id="PTHR42742:SF3">
    <property type="entry name" value="FRUCTOKINASE"/>
    <property type="match status" value="1"/>
</dbReference>
<dbReference type="FunFam" id="3.30.420.40:FF:000136">
    <property type="entry name" value="Putative fructokinase"/>
    <property type="match status" value="1"/>
</dbReference>
<dbReference type="EC" id="2.7.1.4" evidence="11"/>
<evidence type="ECO:0000256" key="3">
    <source>
        <dbReference type="ARBA" id="ARBA00022679"/>
    </source>
</evidence>
<evidence type="ECO:0000256" key="10">
    <source>
        <dbReference type="ARBA" id="ARBA00023277"/>
    </source>
</evidence>
<name>A0A266Q355_9GAMM</name>
<dbReference type="CDD" id="cd24067">
    <property type="entry name" value="ASKHA_NBD_ROK_BsFRK-like"/>
    <property type="match status" value="1"/>
</dbReference>
<dbReference type="InterPro" id="IPR049874">
    <property type="entry name" value="ROK_cs"/>
</dbReference>
<keyword evidence="5" id="KW-0547">Nucleotide-binding</keyword>
<sequence>MQSGVLQVDQRLLGAIEAGGTKFNCALADMQGNVLAKAAFPTTTPVETLTAVRDFFNDAVSARGATLAAIGIASFGPVELNRRAPNYGFITKTPKAGWSETDICGYFRAAFQVPVAFETDVNGAAWGELIAGAAQGCRHFIYVTVGTGIGAGIVINGQLLQGVTHPEVGHMLMPRELLVDSYQGCCPFHVGCLEGLASGTAIAQRWGVNGKHLADDHPAWDLEAHYLAAMCVNLTQCFSPQKIILGGGVMEKTLLFPLIRRKFLELINGYAPESVLTQIDQYIVPTGLAGQAGIVGALDLAMQQLNAQDSSLRT</sequence>
<comment type="cofactor">
    <cofactor evidence="1">
        <name>Mg(2+)</name>
        <dbReference type="ChEBI" id="CHEBI:18420"/>
    </cofactor>
</comment>
<evidence type="ECO:0000313" key="13">
    <source>
        <dbReference type="EMBL" id="OZY84303.1"/>
    </source>
</evidence>
<keyword evidence="7" id="KW-0862">Zinc</keyword>
<dbReference type="InterPro" id="IPR051804">
    <property type="entry name" value="Carb_Metab_Reg_Kinase/Isom"/>
</dbReference>
<comment type="caution">
    <text evidence="13">The sequence shown here is derived from an EMBL/GenBank/DDBJ whole genome shotgun (WGS) entry which is preliminary data.</text>
</comment>
<keyword evidence="4" id="KW-0479">Metal-binding</keyword>
<comment type="similarity">
    <text evidence="2">Belongs to the ROK (NagC/XylR) family.</text>
</comment>
<keyword evidence="14" id="KW-1185">Reference proteome</keyword>
<evidence type="ECO:0000256" key="5">
    <source>
        <dbReference type="ARBA" id="ARBA00022741"/>
    </source>
</evidence>
<reference evidence="14" key="1">
    <citation type="submission" date="2017-05" db="EMBL/GenBank/DDBJ databases">
        <authorList>
            <person name="Barney B.M."/>
        </authorList>
    </citation>
    <scope>NUCLEOTIDE SEQUENCE [LARGE SCALE GENOMIC DNA]</scope>
    <source>
        <strain evidence="14">PSBB022</strain>
    </source>
</reference>
<comment type="catalytic activity">
    <reaction evidence="12">
        <text>D-fructose + ATP = D-fructose 6-phosphate + ADP + H(+)</text>
        <dbReference type="Rhea" id="RHEA:16125"/>
        <dbReference type="ChEBI" id="CHEBI:15378"/>
        <dbReference type="ChEBI" id="CHEBI:30616"/>
        <dbReference type="ChEBI" id="CHEBI:37721"/>
        <dbReference type="ChEBI" id="CHEBI:61527"/>
        <dbReference type="ChEBI" id="CHEBI:456216"/>
        <dbReference type="EC" id="2.7.1.4"/>
    </reaction>
</comment>
<evidence type="ECO:0000256" key="4">
    <source>
        <dbReference type="ARBA" id="ARBA00022723"/>
    </source>
</evidence>
<dbReference type="Pfam" id="PF00480">
    <property type="entry name" value="ROK"/>
    <property type="match status" value="1"/>
</dbReference>
<evidence type="ECO:0000256" key="11">
    <source>
        <dbReference type="ARBA" id="ARBA00038887"/>
    </source>
</evidence>
<dbReference type="GO" id="GO:0008865">
    <property type="term" value="F:fructokinase activity"/>
    <property type="evidence" value="ECO:0007669"/>
    <property type="project" value="UniProtKB-EC"/>
</dbReference>
<dbReference type="RefSeq" id="WP_094985415.1">
    <property type="nucleotide sequence ID" value="NZ_NHNI01000002.1"/>
</dbReference>
<protein>
    <recommendedName>
        <fullName evidence="11">fructokinase</fullName>
        <ecNumber evidence="11">2.7.1.4</ecNumber>
    </recommendedName>
</protein>
<evidence type="ECO:0000256" key="9">
    <source>
        <dbReference type="ARBA" id="ARBA00022842"/>
    </source>
</evidence>
<evidence type="ECO:0000313" key="14">
    <source>
        <dbReference type="Proteomes" id="UP000216101"/>
    </source>
</evidence>
<dbReference type="Gene3D" id="3.30.420.40">
    <property type="match status" value="2"/>
</dbReference>
<organism evidence="13 14">
    <name type="scientific">Cellvibrio mixtus</name>
    <dbReference type="NCBI Taxonomy" id="39650"/>
    <lineage>
        <taxon>Bacteria</taxon>
        <taxon>Pseudomonadati</taxon>
        <taxon>Pseudomonadota</taxon>
        <taxon>Gammaproteobacteria</taxon>
        <taxon>Cellvibrionales</taxon>
        <taxon>Cellvibrionaceae</taxon>
        <taxon>Cellvibrio</taxon>
    </lineage>
</organism>
<keyword evidence="8" id="KW-0067">ATP-binding</keyword>
<dbReference type="Proteomes" id="UP000216101">
    <property type="component" value="Unassembled WGS sequence"/>
</dbReference>